<evidence type="ECO:0000313" key="2">
    <source>
        <dbReference type="Proteomes" id="UP000199594"/>
    </source>
</evidence>
<dbReference type="RefSeq" id="WP_175535052.1">
    <property type="nucleotide sequence ID" value="NZ_FPAQ01000011.1"/>
</dbReference>
<sequence>MKEHVAKSTPLTHFARHATAEQKQAVRNKVINNAIARQKRVLDQAKEQR</sequence>
<dbReference type="EMBL" id="FPAQ01000011">
    <property type="protein sequence ID" value="SFT63005.1"/>
    <property type="molecule type" value="Genomic_DNA"/>
</dbReference>
<dbReference type="Proteomes" id="UP000199594">
    <property type="component" value="Unassembled WGS sequence"/>
</dbReference>
<evidence type="ECO:0000313" key="1">
    <source>
        <dbReference type="EMBL" id="SFT63005.1"/>
    </source>
</evidence>
<reference evidence="1 2" key="1">
    <citation type="submission" date="2016-10" db="EMBL/GenBank/DDBJ databases">
        <authorList>
            <person name="de Groot N.N."/>
        </authorList>
    </citation>
    <scope>NUCLEOTIDE SEQUENCE [LARGE SCALE GENOMIC DNA]</scope>
    <source>
        <strain evidence="1 2">CGMCC 1.6493</strain>
    </source>
</reference>
<protein>
    <submittedName>
        <fullName evidence="1">Uncharacterized protein</fullName>
    </submittedName>
</protein>
<organism evidence="1 2">
    <name type="scientific">Halomonas saccharevitans</name>
    <dbReference type="NCBI Taxonomy" id="416872"/>
    <lineage>
        <taxon>Bacteria</taxon>
        <taxon>Pseudomonadati</taxon>
        <taxon>Pseudomonadota</taxon>
        <taxon>Gammaproteobacteria</taxon>
        <taxon>Oceanospirillales</taxon>
        <taxon>Halomonadaceae</taxon>
        <taxon>Halomonas</taxon>
    </lineage>
</organism>
<proteinExistence type="predicted"/>
<dbReference type="AlphaFoldDB" id="A0A1I6ZK37"/>
<name>A0A1I6ZK37_9GAMM</name>
<gene>
    <name evidence="1" type="ORF">SAMN04487956_11176</name>
</gene>
<accession>A0A1I6ZK37</accession>